<evidence type="ECO:0000259" key="22">
    <source>
        <dbReference type="PROSITE" id="PS50027"/>
    </source>
</evidence>
<dbReference type="CDD" id="cd00110">
    <property type="entry name" value="LamG"/>
    <property type="match status" value="4"/>
</dbReference>
<feature type="disulfide bond" evidence="19">
    <location>
        <begin position="1048"/>
        <end position="1057"/>
    </location>
</feature>
<feature type="disulfide bond" evidence="19">
    <location>
        <begin position="1027"/>
        <end position="1039"/>
    </location>
</feature>
<keyword evidence="26" id="KW-1185">Reference proteome</keyword>
<dbReference type="SMART" id="SM00281">
    <property type="entry name" value="LamB"/>
    <property type="match status" value="2"/>
</dbReference>
<dbReference type="PANTHER" id="PTHR10574:SF409">
    <property type="entry name" value="LAMININ SUBUNIT ALPHA-1"/>
    <property type="match status" value="1"/>
</dbReference>
<dbReference type="GO" id="GO:0048514">
    <property type="term" value="P:blood vessel morphogenesis"/>
    <property type="evidence" value="ECO:0007669"/>
    <property type="project" value="TreeGrafter"/>
</dbReference>
<comment type="subcellular location">
    <subcellularLocation>
        <location evidence="2">Secreted</location>
        <location evidence="2">Extracellular space</location>
        <location evidence="2">Extracellular matrix</location>
        <location evidence="2">Basement membrane</location>
    </subcellularLocation>
</comment>
<comment type="function">
    <text evidence="1">Binding to cells via a high affinity receptor, laminin is thought to mediate the attachment, migration and organization of cells into tissues during embryonic development by interacting with other extracellular matrix components.</text>
</comment>
<dbReference type="SMART" id="SM00181">
    <property type="entry name" value="EGF"/>
    <property type="match status" value="11"/>
</dbReference>
<evidence type="ECO:0000256" key="3">
    <source>
        <dbReference type="ARBA" id="ARBA00022525"/>
    </source>
</evidence>
<dbReference type="SMART" id="SM00180">
    <property type="entry name" value="EGF_Lam"/>
    <property type="match status" value="15"/>
</dbReference>
<evidence type="ECO:0000256" key="18">
    <source>
        <dbReference type="ARBA" id="ARBA00079116"/>
    </source>
</evidence>
<evidence type="ECO:0000256" key="11">
    <source>
        <dbReference type="ARBA" id="ARBA00023157"/>
    </source>
</evidence>
<keyword evidence="13 19" id="KW-0424">Laminin EGF-like domain</keyword>
<dbReference type="FunFam" id="2.10.25.10:FF:000069">
    <property type="entry name" value="Laminin subunit alpha 1"/>
    <property type="match status" value="1"/>
</dbReference>
<feature type="domain" description="Laminin EGF-like" evidence="22">
    <location>
        <begin position="725"/>
        <end position="773"/>
    </location>
</feature>
<dbReference type="PANTHER" id="PTHR10574">
    <property type="entry name" value="NETRIN/LAMININ-RELATED"/>
    <property type="match status" value="1"/>
</dbReference>
<dbReference type="GO" id="GO:0043010">
    <property type="term" value="P:camera-type eye development"/>
    <property type="evidence" value="ECO:0007669"/>
    <property type="project" value="TreeGrafter"/>
</dbReference>
<reference evidence="25 26" key="1">
    <citation type="submission" date="2018-05" db="EMBL/GenBank/DDBJ databases">
        <authorList>
            <person name="Datahose"/>
        </authorList>
    </citation>
    <scope>NUCLEOTIDE SEQUENCE</scope>
</reference>
<sequence>SVVSERLYLFMALIYLGLFPAILNLASNAVISSNATCGDPEPEVYCKLVEHVPGRRIKNPHCLKCDANSVLSRERHPITNAIDGTNRWWQSPSIKNGQQFHWITITLDLKQVFQIAYIIIKAANSPRAGNWILERSLDGVSFEPWQFYAISDSECLYRYNITPRLGPPTYKSDTEVICTSYYSRLNPLEHGEIHTSLINGRPGADDLTSDLLNFTSARYIRLRLQRIRTLNADLMTLSARDPRDIDPIVTRRYYYSIKDISVGGMCICYGHAQSCPLDPVSKKLHCVCEHNTCGESCNECCPGYHQQPWQPGTISDGNTCEKCNCHNKADDCYYNQTISELSLSLNTHGVRQGGGVCFNCQQNTAGINCETCKDGYFRPAEVSPYSDFPCVECKCDLRGSKSSVCARDNTQPGQCMCKEGFAGQQCDRCAFGYRDFPQCFRCECSLSGSINTDPCSPCICKENVMGAHCDLCKPGFFNLQESNPLGCTSCFCFGVSDVCESSGLSIGQVVTAEALLFPSETITTTPVLHSNEIPIHSNISSGATHQQMLWWAAPQSFLGNKLLSYGGFLNYFVVYDAPLDFENPTLSAHCDIIIKGNGLALRLSRLLPLSLSTLAEQLVNVPMVWQQFAYDQTGRHVTRDDLLLVLADVTSLVVRVYLNTSATGTIRLSSVSLDIGDASSHSEVQALAVERCECPWGYSGTSCESCLPGFYRVGGILFGGNCMQCECNDHAAECDINGVCVGCTHNTTGPHCDQCLLGFYGDATEGTTDDCQLCPCPLTKPSNRFSPTCVLDASGQVLCDQCQDGYTGTNCEKCASGFYGNPQVVGGTCVLCECNGNVDISEAGHCDTVSGECLRCLGNTAGRHCELCRPGYYGDAVHTKDCRECGCDVNGALSSQCNVTTGQCICRENVTGRTCDHCKSGFYGLQSGHGCMPCGCNKSGSLFESCDKEGQCQCVEGVTGHKCDRCSRGYYGFHDKGCIACSCDHTGGNCNPENGECICPAHTEGETCNKCVKNYWGHNPTTGCKPCSCSEAGSSSPHCDLTNGQCLCKEGFFGKSCDQCAPGYYGYPACSACGCDMAGTEETFCNATLGVCSCQNTGNCVCKPGVSGRRCEECVSGWFGLSAENLDGCLQCFCSGLSQDCEEQGGLTRVYLAYSSTLPFLSLVSQSNLQGTVSGVYRQGSEMLLDTRQLNTSGLTGPLYWRLPAQFEGNQLLSYGGLLSYTVTFHAEDGSGLSNQEPQVLMRGGTLRKLAIYTDMVAPSNGVTTQHDIRLTEHKWKYFNSVSQRSVSHADFMSVLSNIEYIIIKASYGTRLQQSRISNITMEMAVEVEKSEVGNVARLIESCVCPPGYTGLSCQDCDVGYFRQPQSELSPQSKKSMFVRPCVRCRCNNHSEKCDAETGQCQDCKHHTSGQSCEKCASGYYGSVKGSIGDCSPCALGVSPPFDFSPTCILEGAAGDFRCTACQPGYEGRYCERCSVGYYGNPSVPGGVCSQCSCSAWGSLHLLCDVLTGECECKDGVKGQSCNECEKRSIFQEGECVSCDDKCTGILLDDLDELHNHFLFFNLSTIAMSSYRQLWLLENQTREMQMLAAELDQGRPLLRKQVNGLVMGLKKNDALENVYRAEKHAHLLQSYALSLHRYFVFLFLCLSNEMQHKMEEAEYRTQHLMDRIKPMRMLGETLSRNLSDIRELIYQARRQAASIKVALQADRGCVRSYRPSIQSSNFNTLNLIVKTTTPNNLLFYLGSNTTMDFLAAEMHNGQVSLLWDVGSGSTRLEFPGLDITNNRWTKINATRFGSHVALSVHRLDSESALLPAVTTTSPGTFQVLDIDENSFVYIRPAALRSTTFQGCLGEVSLNEQNIGLWNYDHTEGECGGCFSSPQAEETSFHFDGSGYSVVQKSLRSTSTLIVLQFKTLSPVGLLLYLASNNTRDFLSMELVEGRIRLTFDLGSGALMLTSNRKYNTGVWYKITLQRNKRKGYLSIMAADQSSEKEVLEADSPGKASDLNRSDLDPIFIGGFPASRPIRRQVASRSYVGCIKNVEIARSNFDLLRDAHGVRKGCILKAVRSVSLLAGGYVQITPPSFGQEAELLFSFSSNNQSGVLLAVTCIPSLFELTKLSTRKVTVIKPDGGSFSDRMKHSCASDGELTFVPSSVQFGLSRNSHMTFIINPSTVRKSVSVRLLVRSWALDGLILLLSDSKQMDFVVLSLKGGRLMMSADLGKGPASITSSVAVNNGEWHTVVAEVGRRLMSVSVNSLKTESISVKGNQLDVANKVFLGGTPHTMTSRRIGDTSSFPGCVQSISLNGVMLDVSKPASQHGVTSCFTRDQIGSYFNGSGYAEMIHDGYKVGSDMTVSLEFQTSQSEGVLLGISSAKVDAVGLEMINGQVVFNVNNGAGRVSVRSGGQMLCDGQWHHLLAQKTKHALSLTVDERTYTTANPYPQSTSAETNNPVFLGGYPAGVKQNCLSLSSSFRGCLRNLQLLKSHLTKTLDLSSAHFLLGVTPNSCPAS</sequence>
<evidence type="ECO:0000313" key="25">
    <source>
        <dbReference type="Ensembl" id="ENSACLP00000010939.2"/>
    </source>
</evidence>
<dbReference type="GO" id="GO:0007411">
    <property type="term" value="P:axon guidance"/>
    <property type="evidence" value="ECO:0007669"/>
    <property type="project" value="TreeGrafter"/>
</dbReference>
<evidence type="ECO:0000256" key="2">
    <source>
        <dbReference type="ARBA" id="ARBA00004302"/>
    </source>
</evidence>
<dbReference type="FunFam" id="2.10.25.10:FF:000189">
    <property type="entry name" value="Laminin subunit alpha 2"/>
    <property type="match status" value="1"/>
</dbReference>
<evidence type="ECO:0000256" key="8">
    <source>
        <dbReference type="ARBA" id="ARBA00022869"/>
    </source>
</evidence>
<dbReference type="GO" id="GO:0034446">
    <property type="term" value="P:substrate adhesion-dependent cell spreading"/>
    <property type="evidence" value="ECO:0007669"/>
    <property type="project" value="UniProtKB-ARBA"/>
</dbReference>
<dbReference type="FunFam" id="2.10.25.10:FF:000065">
    <property type="entry name" value="Laminin subunit beta 1"/>
    <property type="match status" value="1"/>
</dbReference>
<feature type="disulfide bond" evidence="19">
    <location>
        <begin position="885"/>
        <end position="897"/>
    </location>
</feature>
<evidence type="ECO:0000259" key="24">
    <source>
        <dbReference type="PROSITE" id="PS51117"/>
    </source>
</evidence>
<dbReference type="GO" id="GO:0009887">
    <property type="term" value="P:animal organ morphogenesis"/>
    <property type="evidence" value="ECO:0007669"/>
    <property type="project" value="TreeGrafter"/>
</dbReference>
<dbReference type="InterPro" id="IPR008211">
    <property type="entry name" value="Laminin_N"/>
</dbReference>
<evidence type="ECO:0000256" key="14">
    <source>
        <dbReference type="ARBA" id="ARBA00065595"/>
    </source>
</evidence>
<feature type="disulfide bond" evidence="19">
    <location>
        <begin position="1073"/>
        <end position="1085"/>
    </location>
</feature>
<dbReference type="Pfam" id="PF00052">
    <property type="entry name" value="Laminin_B"/>
    <property type="match status" value="2"/>
</dbReference>
<evidence type="ECO:0000256" key="19">
    <source>
        <dbReference type="PROSITE-ProRule" id="PRU00460"/>
    </source>
</evidence>
<dbReference type="PROSITE" id="PS01248">
    <property type="entry name" value="EGF_LAM_1"/>
    <property type="match status" value="6"/>
</dbReference>
<dbReference type="SMART" id="SM00136">
    <property type="entry name" value="LamNT"/>
    <property type="match status" value="1"/>
</dbReference>
<dbReference type="PROSITE" id="PS50025">
    <property type="entry name" value="LAM_G_DOMAIN"/>
    <property type="match status" value="4"/>
</dbReference>
<dbReference type="Gene3D" id="2.60.120.200">
    <property type="match status" value="4"/>
</dbReference>
<dbReference type="GO" id="GO:0005201">
    <property type="term" value="F:extracellular matrix structural constituent"/>
    <property type="evidence" value="ECO:0007669"/>
    <property type="project" value="TreeGrafter"/>
</dbReference>
<feature type="domain" description="Laminin EGF-like" evidence="22">
    <location>
        <begin position="885"/>
        <end position="933"/>
    </location>
</feature>
<dbReference type="STRING" id="8154.ENSACLP00000010939"/>
<feature type="domain" description="Laminin EGF-like" evidence="22">
    <location>
        <begin position="934"/>
        <end position="980"/>
    </location>
</feature>
<feature type="domain" description="Laminin EGF-like" evidence="22">
    <location>
        <begin position="393"/>
        <end position="441"/>
    </location>
</feature>
<evidence type="ECO:0000256" key="5">
    <source>
        <dbReference type="ARBA" id="ARBA00022553"/>
    </source>
</evidence>
<feature type="domain" description="Laminin N-terminal" evidence="24">
    <location>
        <begin position="14"/>
        <end position="265"/>
    </location>
</feature>
<dbReference type="FunFam" id="2.10.25.10:FF:000242">
    <property type="entry name" value="Laminin subunit alpha 1"/>
    <property type="match status" value="1"/>
</dbReference>
<evidence type="ECO:0000256" key="20">
    <source>
        <dbReference type="SAM" id="Phobius"/>
    </source>
</evidence>
<dbReference type="Ensembl" id="ENSACLT00000011212.2">
    <property type="protein sequence ID" value="ENSACLP00000010939.2"/>
    <property type="gene ID" value="ENSACLG00000007435.2"/>
</dbReference>
<dbReference type="CDD" id="cd00055">
    <property type="entry name" value="EGF_Lam"/>
    <property type="match status" value="14"/>
</dbReference>
<dbReference type="OMA" id="GMPEDCQ"/>
<dbReference type="FunFam" id="2.10.25.10:FF:000454">
    <property type="entry name" value="Laminin subunit alpha 1"/>
    <property type="match status" value="1"/>
</dbReference>
<feature type="domain" description="Laminin G" evidence="21">
    <location>
        <begin position="2149"/>
        <end position="2318"/>
    </location>
</feature>
<evidence type="ECO:0000256" key="12">
    <source>
        <dbReference type="ARBA" id="ARBA00023180"/>
    </source>
</evidence>
<feature type="transmembrane region" description="Helical" evidence="20">
    <location>
        <begin position="7"/>
        <end position="26"/>
    </location>
</feature>
<feature type="disulfide bond" evidence="19">
    <location>
        <begin position="1029"/>
        <end position="1046"/>
    </location>
</feature>
<dbReference type="FunFam" id="2.10.25.10:FF:000094">
    <property type="entry name" value="Laminin subunit alpha-2"/>
    <property type="match status" value="1"/>
</dbReference>
<keyword evidence="5" id="KW-0597">Phosphoprotein</keyword>
<dbReference type="FunFam" id="2.10.25.10:FF:000188">
    <property type="entry name" value="Laminin subunit gamma 2"/>
    <property type="match status" value="1"/>
</dbReference>
<comment type="caution">
    <text evidence="19">Lacks conserved residue(s) required for the propagation of feature annotation.</text>
</comment>
<feature type="disulfide bond" evidence="19">
    <location>
        <begin position="460"/>
        <end position="469"/>
    </location>
</feature>
<dbReference type="InterPro" id="IPR056863">
    <property type="entry name" value="LMN_ATRN_NET-like_EGF"/>
</dbReference>
<feature type="domain" description="Laminin EGF-like" evidence="22">
    <location>
        <begin position="981"/>
        <end position="1026"/>
    </location>
</feature>
<feature type="disulfide bond" evidence="19">
    <location>
        <begin position="1102"/>
        <end position="1111"/>
    </location>
</feature>
<keyword evidence="10" id="KW-0175">Coiled coil</keyword>
<dbReference type="InterPro" id="IPR002049">
    <property type="entry name" value="LE_dom"/>
</dbReference>
<accession>A0A3P8P1S5</accession>
<dbReference type="Proteomes" id="UP000265100">
    <property type="component" value="Chromosome 9"/>
</dbReference>
<evidence type="ECO:0000256" key="17">
    <source>
        <dbReference type="ARBA" id="ARBA00078827"/>
    </source>
</evidence>
<dbReference type="FunFam" id="2.170.300.10:FF:000026">
    <property type="entry name" value="laminin subunit alpha-2 isoform X2"/>
    <property type="match status" value="1"/>
</dbReference>
<evidence type="ECO:0000256" key="16">
    <source>
        <dbReference type="ARBA" id="ARBA00075127"/>
    </source>
</evidence>
<dbReference type="Pfam" id="PF00055">
    <property type="entry name" value="Laminin_N"/>
    <property type="match status" value="1"/>
</dbReference>
<dbReference type="Pfam" id="PF06009">
    <property type="entry name" value="Laminin_II"/>
    <property type="match status" value="1"/>
</dbReference>
<feature type="disulfide bond" evidence="19">
    <location>
        <begin position="906"/>
        <end position="915"/>
    </location>
</feature>
<feature type="disulfide bond" evidence="19">
    <location>
        <begin position="999"/>
        <end position="1008"/>
    </location>
</feature>
<dbReference type="FunFam" id="2.10.25.10:FF:000051">
    <property type="entry name" value="Laminin subunit alpha 4"/>
    <property type="match status" value="1"/>
</dbReference>
<feature type="disulfide bond" evidence="19">
    <location>
        <begin position="743"/>
        <end position="752"/>
    </location>
</feature>
<dbReference type="SMART" id="SM00282">
    <property type="entry name" value="LamG"/>
    <property type="match status" value="4"/>
</dbReference>
<keyword evidence="20" id="KW-1133">Transmembrane helix</keyword>
<keyword evidence="12" id="KW-0325">Glycoprotein</keyword>
<dbReference type="FunFam" id="2.60.120.260:FF:000017">
    <property type="entry name" value="Laminin subunit alpha 2"/>
    <property type="match status" value="1"/>
</dbReference>
<dbReference type="GO" id="GO:0045202">
    <property type="term" value="C:synapse"/>
    <property type="evidence" value="ECO:0007669"/>
    <property type="project" value="UniProtKB-ARBA"/>
</dbReference>
<dbReference type="PROSITE" id="PS50027">
    <property type="entry name" value="EGF_LAM_2"/>
    <property type="match status" value="11"/>
</dbReference>
<dbReference type="InterPro" id="IPR013320">
    <property type="entry name" value="ConA-like_dom_sf"/>
</dbReference>
<comment type="subunit">
    <text evidence="14">Laminin is a complex glycoprotein, consisting of three different polypeptide chains (alpha, beta, gamma), which are bound to each other by disulfide bonds into a cross-shaped molecule comprising one long and three short arms with globules at each end. Alpha-1 is a subunit of laminin-1 (laminin-111 or EHS laminin) and laminin-3 (laminin-121 or S-laminin).</text>
</comment>
<dbReference type="Pfam" id="PF00054">
    <property type="entry name" value="Laminin_G_1"/>
    <property type="match status" value="3"/>
</dbReference>
<protein>
    <recommendedName>
        <fullName evidence="15">Laminin subunit alpha-1</fullName>
    </recommendedName>
    <alternativeName>
        <fullName evidence="17">Laminin-1 subunit alpha</fullName>
    </alternativeName>
    <alternativeName>
        <fullName evidence="18">Laminin-3 subunit alpha</fullName>
    </alternativeName>
    <alternativeName>
        <fullName evidence="16">S-laminin subunit alpha</fullName>
    </alternativeName>
</protein>
<evidence type="ECO:0000259" key="23">
    <source>
        <dbReference type="PROSITE" id="PS51115"/>
    </source>
</evidence>
<feature type="domain" description="Laminin G" evidence="21">
    <location>
        <begin position="1881"/>
        <end position="2057"/>
    </location>
</feature>
<dbReference type="Pfam" id="PF00053">
    <property type="entry name" value="EGF_laminin"/>
    <property type="match status" value="12"/>
</dbReference>
<feature type="domain" description="Laminin EGF-like" evidence="22">
    <location>
        <begin position="832"/>
        <end position="884"/>
    </location>
</feature>
<keyword evidence="7" id="KW-0677">Repeat</keyword>
<dbReference type="PRINTS" id="PR00011">
    <property type="entry name" value="EGFLAMININ"/>
</dbReference>
<dbReference type="GO" id="GO:0048732">
    <property type="term" value="P:gland development"/>
    <property type="evidence" value="ECO:0007669"/>
    <property type="project" value="UniProtKB-ARBA"/>
</dbReference>
<keyword evidence="9" id="KW-0130">Cell adhesion</keyword>
<dbReference type="Pfam" id="PF24973">
    <property type="entry name" value="EGF_LMN_ATRN"/>
    <property type="match status" value="4"/>
</dbReference>
<keyword evidence="11 19" id="KW-1015">Disulfide bond</keyword>
<dbReference type="GO" id="GO:0002009">
    <property type="term" value="P:morphogenesis of an epithelium"/>
    <property type="evidence" value="ECO:0007669"/>
    <property type="project" value="UniProtKB-ARBA"/>
</dbReference>
<evidence type="ECO:0000259" key="21">
    <source>
        <dbReference type="PROSITE" id="PS50025"/>
    </source>
</evidence>
<evidence type="ECO:0000256" key="9">
    <source>
        <dbReference type="ARBA" id="ARBA00022889"/>
    </source>
</evidence>
<keyword evidence="8" id="KW-0084">Basement membrane</keyword>
<evidence type="ECO:0000256" key="10">
    <source>
        <dbReference type="ARBA" id="ARBA00023054"/>
    </source>
</evidence>
<dbReference type="Gene3D" id="2.10.25.10">
    <property type="entry name" value="Laminin"/>
    <property type="match status" value="15"/>
</dbReference>
<feature type="domain" description="Laminin EGF-like" evidence="22">
    <location>
        <begin position="1027"/>
        <end position="1072"/>
    </location>
</feature>
<keyword evidence="20" id="KW-0472">Membrane</keyword>
<feature type="domain" description="Laminin EGF-like" evidence="22">
    <location>
        <begin position="1073"/>
        <end position="1131"/>
    </location>
</feature>
<feature type="disulfide bond" evidence="19">
    <location>
        <begin position="856"/>
        <end position="865"/>
    </location>
</feature>
<feature type="disulfide bond" evidence="19">
    <location>
        <begin position="954"/>
        <end position="963"/>
    </location>
</feature>
<evidence type="ECO:0000256" key="1">
    <source>
        <dbReference type="ARBA" id="ARBA00002418"/>
    </source>
</evidence>
<dbReference type="PROSITE" id="PS51117">
    <property type="entry name" value="LAMININ_NTER"/>
    <property type="match status" value="1"/>
</dbReference>
<dbReference type="GeneTree" id="ENSGT00940000157124"/>
<feature type="domain" description="Laminin EGF-like" evidence="22">
    <location>
        <begin position="1385"/>
        <end position="1433"/>
    </location>
</feature>
<dbReference type="PROSITE" id="PS51115">
    <property type="entry name" value="LAMININ_IVA"/>
    <property type="match status" value="2"/>
</dbReference>
<feature type="disulfide bond" evidence="19">
    <location>
        <begin position="868"/>
        <end position="882"/>
    </location>
</feature>
<gene>
    <name evidence="25" type="primary">LAMA1</name>
</gene>
<dbReference type="FunFam" id="2.10.25.10:FF:000011">
    <property type="entry name" value="Cadherin EGF LAG seven-pass G-type receptor"/>
    <property type="match status" value="1"/>
</dbReference>
<feature type="disulfide bond" evidence="19">
    <location>
        <begin position="1404"/>
        <end position="1413"/>
    </location>
</feature>
<dbReference type="SUPFAM" id="SSF57196">
    <property type="entry name" value="EGF/Laminin"/>
    <property type="match status" value="13"/>
</dbReference>
<evidence type="ECO:0000313" key="26">
    <source>
        <dbReference type="Proteomes" id="UP000265100"/>
    </source>
</evidence>
<dbReference type="InterPro" id="IPR000742">
    <property type="entry name" value="EGF"/>
</dbReference>
<dbReference type="GO" id="GO:0060541">
    <property type="term" value="P:respiratory system development"/>
    <property type="evidence" value="ECO:0007669"/>
    <property type="project" value="UniProtKB-ARBA"/>
</dbReference>
<dbReference type="GO" id="GO:0043256">
    <property type="term" value="C:laminin complex"/>
    <property type="evidence" value="ECO:0007669"/>
    <property type="project" value="UniProtKB-ARBA"/>
</dbReference>
<keyword evidence="4" id="KW-0272">Extracellular matrix</keyword>
<evidence type="ECO:0000256" key="4">
    <source>
        <dbReference type="ARBA" id="ARBA00022530"/>
    </source>
</evidence>
<dbReference type="SUPFAM" id="SSF49899">
    <property type="entry name" value="Concanavalin A-like lectins/glucanases"/>
    <property type="match status" value="4"/>
</dbReference>
<keyword evidence="6" id="KW-0732">Signal</keyword>
<feature type="domain" description="Laminin G" evidence="21">
    <location>
        <begin position="1700"/>
        <end position="1873"/>
    </location>
</feature>
<proteinExistence type="predicted"/>
<feature type="disulfide bond" evidence="19">
    <location>
        <begin position="802"/>
        <end position="811"/>
    </location>
</feature>
<feature type="disulfide bond" evidence="19">
    <location>
        <begin position="887"/>
        <end position="904"/>
    </location>
</feature>
<dbReference type="InterPro" id="IPR000034">
    <property type="entry name" value="Laminin_IV"/>
</dbReference>
<dbReference type="Gene3D" id="2.60.120.260">
    <property type="entry name" value="Galactose-binding domain-like"/>
    <property type="match status" value="1"/>
</dbReference>
<name>A0A3P8P1S5_ASTCA</name>
<dbReference type="InterPro" id="IPR050440">
    <property type="entry name" value="Laminin/Netrin_ECM"/>
</dbReference>
<evidence type="ECO:0000256" key="6">
    <source>
        <dbReference type="ARBA" id="ARBA00022729"/>
    </source>
</evidence>
<dbReference type="Bgee" id="ENSACLG00000007435">
    <property type="expression patterns" value="Expressed in ovary and 2 other cell types or tissues"/>
</dbReference>
<feature type="domain" description="Laminin EGF-like" evidence="22">
    <location>
        <begin position="774"/>
        <end position="831"/>
    </location>
</feature>
<dbReference type="Pfam" id="PF02210">
    <property type="entry name" value="Laminin_G_2"/>
    <property type="match status" value="1"/>
</dbReference>
<feature type="disulfide bond" evidence="19">
    <location>
        <begin position="417"/>
        <end position="426"/>
    </location>
</feature>
<dbReference type="InterPro" id="IPR001791">
    <property type="entry name" value="Laminin_G"/>
</dbReference>
<dbReference type="FunFam" id="2.10.25.10:FF:000033">
    <property type="entry name" value="Laminin subunit alpha 2"/>
    <property type="match status" value="1"/>
</dbReference>
<dbReference type="GO" id="GO:0005576">
    <property type="term" value="C:extracellular region"/>
    <property type="evidence" value="ECO:0007669"/>
    <property type="project" value="UniProtKB-ARBA"/>
</dbReference>
<feature type="domain" description="Laminin G" evidence="21">
    <location>
        <begin position="2323"/>
        <end position="2500"/>
    </location>
</feature>
<keyword evidence="3" id="KW-0964">Secreted</keyword>
<evidence type="ECO:0000256" key="13">
    <source>
        <dbReference type="ARBA" id="ARBA00023292"/>
    </source>
</evidence>
<reference evidence="25" key="4">
    <citation type="submission" date="2025-09" db="UniProtKB">
        <authorList>
            <consortium name="Ensembl"/>
        </authorList>
    </citation>
    <scope>IDENTIFICATION</scope>
</reference>
<feature type="disulfide bond" evidence="19">
    <location>
        <begin position="934"/>
        <end position="946"/>
    </location>
</feature>
<organism evidence="25 26">
    <name type="scientific">Astatotilapia calliptera</name>
    <name type="common">Eastern happy</name>
    <name type="synonym">Chromis callipterus</name>
    <dbReference type="NCBI Taxonomy" id="8154"/>
    <lineage>
        <taxon>Eukaryota</taxon>
        <taxon>Metazoa</taxon>
        <taxon>Chordata</taxon>
        <taxon>Craniata</taxon>
        <taxon>Vertebrata</taxon>
        <taxon>Euteleostomi</taxon>
        <taxon>Actinopterygii</taxon>
        <taxon>Neopterygii</taxon>
        <taxon>Teleostei</taxon>
        <taxon>Neoteleostei</taxon>
        <taxon>Acanthomorphata</taxon>
        <taxon>Ovalentaria</taxon>
        <taxon>Cichlomorphae</taxon>
        <taxon>Cichliformes</taxon>
        <taxon>Cichlidae</taxon>
        <taxon>African cichlids</taxon>
        <taxon>Pseudocrenilabrinae</taxon>
        <taxon>Haplochromini</taxon>
        <taxon>Astatotilapia</taxon>
    </lineage>
</organism>
<evidence type="ECO:0000256" key="7">
    <source>
        <dbReference type="ARBA" id="ARBA00022737"/>
    </source>
</evidence>
<reference evidence="26" key="2">
    <citation type="submission" date="2023-03" db="EMBL/GenBank/DDBJ databases">
        <authorList>
            <consortium name="Wellcome Sanger Institute Data Sharing"/>
        </authorList>
    </citation>
    <scope>NUCLEOTIDE SEQUENCE [LARGE SCALE GENOMIC DNA]</scope>
</reference>
<dbReference type="FunFam" id="2.10.25.10:FF:000034">
    <property type="entry name" value="Laminin subunit alpha 3"/>
    <property type="match status" value="1"/>
</dbReference>
<feature type="disulfide bond" evidence="19">
    <location>
        <begin position="393"/>
        <end position="405"/>
    </location>
</feature>
<keyword evidence="20" id="KW-0812">Transmembrane</keyword>
<feature type="domain" description="Laminin IV type A" evidence="23">
    <location>
        <begin position="1159"/>
        <end position="1342"/>
    </location>
</feature>
<reference evidence="25" key="3">
    <citation type="submission" date="2025-08" db="UniProtKB">
        <authorList>
            <consortium name="Ensembl"/>
        </authorList>
    </citation>
    <scope>IDENTIFICATION</scope>
</reference>
<dbReference type="InterPro" id="IPR010307">
    <property type="entry name" value="Laminin_dom_II"/>
</dbReference>
<feature type="domain" description="Laminin EGF-like" evidence="22">
    <location>
        <begin position="442"/>
        <end position="489"/>
    </location>
</feature>
<feature type="domain" description="Laminin IV type A" evidence="23">
    <location>
        <begin position="510"/>
        <end position="691"/>
    </location>
</feature>
<evidence type="ECO:0000256" key="15">
    <source>
        <dbReference type="ARBA" id="ARBA00072594"/>
    </source>
</evidence>